<organism evidence="1 2">
    <name type="scientific">Dillenia turbinata</name>
    <dbReference type="NCBI Taxonomy" id="194707"/>
    <lineage>
        <taxon>Eukaryota</taxon>
        <taxon>Viridiplantae</taxon>
        <taxon>Streptophyta</taxon>
        <taxon>Embryophyta</taxon>
        <taxon>Tracheophyta</taxon>
        <taxon>Spermatophyta</taxon>
        <taxon>Magnoliopsida</taxon>
        <taxon>eudicotyledons</taxon>
        <taxon>Gunneridae</taxon>
        <taxon>Pentapetalae</taxon>
        <taxon>Dilleniales</taxon>
        <taxon>Dilleniaceae</taxon>
        <taxon>Dillenia</taxon>
    </lineage>
</organism>
<dbReference type="EMBL" id="JBAMMX010000001">
    <property type="protein sequence ID" value="KAK6947747.1"/>
    <property type="molecule type" value="Genomic_DNA"/>
</dbReference>
<accession>A0AAN8ZS81</accession>
<proteinExistence type="predicted"/>
<sequence length="278" mass="30606">MNDITDSPCQIQFDDDGATVHGMTKEFHRTNSSHAQVCNPLLDLSSSIHLYSTPCADLMTSFRITDSATRPRSSVMDSNMSLDIESASSFLTLSIGETDPGSVQVSNMRKLHVRRPHICRIYPLVPCLYDLHVLKDMVVADENDCFSPPDNQRWISGSPCCSTPYICTKSISANISSPESILRIAATSYKSTPSIIRKRSFRKAAVLAQPSCSCKPTDENSCTNDMEVVDRADSVNVHLSLLSLLEFSQLTSTSATVNKAICKFTVDFTEKSCCLLVE</sequence>
<dbReference type="Proteomes" id="UP001370490">
    <property type="component" value="Unassembled WGS sequence"/>
</dbReference>
<name>A0AAN8ZS81_9MAGN</name>
<evidence type="ECO:0000313" key="2">
    <source>
        <dbReference type="Proteomes" id="UP001370490"/>
    </source>
</evidence>
<reference evidence="1 2" key="1">
    <citation type="submission" date="2023-12" db="EMBL/GenBank/DDBJ databases">
        <title>A high-quality genome assembly for Dillenia turbinata (Dilleniales).</title>
        <authorList>
            <person name="Chanderbali A."/>
        </authorList>
    </citation>
    <scope>NUCLEOTIDE SEQUENCE [LARGE SCALE GENOMIC DNA]</scope>
    <source>
        <strain evidence="1">LSX21</strain>
        <tissue evidence="1">Leaf</tissue>
    </source>
</reference>
<dbReference type="AlphaFoldDB" id="A0AAN8ZS81"/>
<evidence type="ECO:0000313" key="1">
    <source>
        <dbReference type="EMBL" id="KAK6947747.1"/>
    </source>
</evidence>
<comment type="caution">
    <text evidence="1">The sequence shown here is derived from an EMBL/GenBank/DDBJ whole genome shotgun (WGS) entry which is preliminary data.</text>
</comment>
<gene>
    <name evidence="1" type="ORF">RJ641_001220</name>
</gene>
<protein>
    <submittedName>
        <fullName evidence="1">Uncharacterized protein</fullName>
    </submittedName>
</protein>
<keyword evidence="2" id="KW-1185">Reference proteome</keyword>